<reference evidence="9" key="4">
    <citation type="submission" date="2023-08" db="EMBL/GenBank/DDBJ databases">
        <authorList>
            <person name="Guima S.E.S."/>
            <person name="Martins L.F."/>
            <person name="Silva A.M."/>
            <person name="Setubal J.C."/>
        </authorList>
    </citation>
    <scope>NUCLEOTIDE SEQUENCE</scope>
    <source>
        <strain evidence="9">ZC4RG45</strain>
    </source>
</reference>
<evidence type="ECO:0000256" key="2">
    <source>
        <dbReference type="ARBA" id="ARBA00022475"/>
    </source>
</evidence>
<reference evidence="9" key="2">
    <citation type="submission" date="2018-05" db="EMBL/GenBank/DDBJ databases">
        <authorList>
            <person name="Moura L."/>
            <person name="Setubal J.C."/>
        </authorList>
    </citation>
    <scope>NUCLEOTIDE SEQUENCE</scope>
    <source>
        <strain evidence="9">ZC4RG45</strain>
    </source>
</reference>
<feature type="transmembrane region" description="Helical" evidence="8">
    <location>
        <begin position="382"/>
        <end position="401"/>
    </location>
</feature>
<keyword evidence="4 8" id="KW-0812">Transmembrane</keyword>
<dbReference type="GO" id="GO:0005886">
    <property type="term" value="C:plasma membrane"/>
    <property type="evidence" value="ECO:0007669"/>
    <property type="project" value="UniProtKB-SubCell"/>
</dbReference>
<evidence type="ECO:0000256" key="7">
    <source>
        <dbReference type="ARBA" id="ARBA00024033"/>
    </source>
</evidence>
<evidence type="ECO:0000256" key="8">
    <source>
        <dbReference type="SAM" id="Phobius"/>
    </source>
</evidence>
<evidence type="ECO:0000256" key="6">
    <source>
        <dbReference type="ARBA" id="ARBA00023136"/>
    </source>
</evidence>
<feature type="transmembrane region" description="Helical" evidence="8">
    <location>
        <begin position="287"/>
        <end position="304"/>
    </location>
</feature>
<accession>A0A2W4LIE0</accession>
<feature type="transmembrane region" description="Helical" evidence="8">
    <location>
        <begin position="172"/>
        <end position="193"/>
    </location>
</feature>
<dbReference type="InterPro" id="IPR018584">
    <property type="entry name" value="GT87"/>
</dbReference>
<feature type="transmembrane region" description="Helical" evidence="8">
    <location>
        <begin position="90"/>
        <end position="110"/>
    </location>
</feature>
<comment type="caution">
    <text evidence="10">The sequence shown here is derived from an EMBL/GenBank/DDBJ whole genome shotgun (WGS) entry which is preliminary data.</text>
</comment>
<reference evidence="10" key="1">
    <citation type="submission" date="2018-05" db="EMBL/GenBank/DDBJ databases">
        <authorList>
            <person name="Lanie J.A."/>
            <person name="Ng W.-L."/>
            <person name="Kazmierczak K.M."/>
            <person name="Andrzejewski T.M."/>
            <person name="Davidsen T.M."/>
            <person name="Wayne K.J."/>
            <person name="Tettelin H."/>
            <person name="Glass J.I."/>
            <person name="Rusch D."/>
            <person name="Podicherti R."/>
            <person name="Tsui H.-C.T."/>
            <person name="Winkler M.E."/>
        </authorList>
    </citation>
    <scope>NUCLEOTIDE SEQUENCE</scope>
    <source>
        <strain evidence="10">ZC4RG45</strain>
    </source>
</reference>
<protein>
    <submittedName>
        <fullName evidence="10">DUF2029 domain-containing protein</fullName>
    </submittedName>
    <submittedName>
        <fullName evidence="9">Glycosyltransferase 87 family protein</fullName>
    </submittedName>
</protein>
<dbReference type="EMBL" id="QGUI01000050">
    <property type="protein sequence ID" value="PZN00920.1"/>
    <property type="molecule type" value="Genomic_DNA"/>
</dbReference>
<keyword evidence="2" id="KW-1003">Cell membrane</keyword>
<feature type="transmembrane region" description="Helical" evidence="8">
    <location>
        <begin position="334"/>
        <end position="353"/>
    </location>
</feature>
<comment type="subcellular location">
    <subcellularLocation>
        <location evidence="1">Cell membrane</location>
        <topology evidence="1">Multi-pass membrane protein</topology>
    </subcellularLocation>
</comment>
<sequence>MQPGKVTTERVVIIASTVVAALSIAYFYAVNIPFAHIDLEVYRFAVWRWWEGGDIYGELPAVNGGLVLPFIYPPFAAVCMIPFAVLPWTLSYTLLFLLGIGCTVGTVYLVGRHLYPQASRRTTLAVAGGSLILLLCLEPLRETFAFGQINLLLMGLVAIDCLARRTRWPRGIGVGLAAAVKLTPAVFVLYFLLRRDYRAVGVAAATGAAATALGFLVNPSGSVTYWFGGFAGAGQISGSTYRTNQTVQAAFARLGLDGTTLVVVTAVVVLVLLALVVIGARASTPETALMLCAALSLLASPTAWSHHWVWIAPAVAVMAYGCLQAWQDNRPRRFVLLAGTVITVATFVIGPFHQLPGNDDWNNPPIDLEQLWTPEQHLVGNAYVLLGIAWIVAMAITGIVGKRRQRRAVTQPDEAPKAA</sequence>
<keyword evidence="3" id="KW-0808">Transferase</keyword>
<dbReference type="STRING" id="1111738.GCA_000427905_02274"/>
<dbReference type="AlphaFoldDB" id="A0A2W4LIE0"/>
<dbReference type="Proteomes" id="UP000249324">
    <property type="component" value="Unassembled WGS sequence"/>
</dbReference>
<dbReference type="EMBL" id="QGUI02000035">
    <property type="protein sequence ID" value="MFO7191542.1"/>
    <property type="molecule type" value="Genomic_DNA"/>
</dbReference>
<keyword evidence="6 8" id="KW-0472">Membrane</keyword>
<reference evidence="9 11" key="3">
    <citation type="journal article" date="2021" name="BMC Genomics">
        <title>Genome-resolved metagenome and metatranscriptome analyses of thermophilic composting reveal key bacterial players and their metabolic interactions.</title>
        <authorList>
            <person name="Braga L.P.P."/>
            <person name="Pereira R.V."/>
            <person name="Martins L.F."/>
            <person name="Moura L.M.S."/>
            <person name="Sanchez F.B."/>
            <person name="Patane J.S.L."/>
            <person name="da Silva A.M."/>
            <person name="Setubal J.C."/>
        </authorList>
    </citation>
    <scope>NUCLEOTIDE SEQUENCE [LARGE SCALE GENOMIC DNA]</scope>
    <source>
        <strain evidence="9">ZC4RG45</strain>
    </source>
</reference>
<feature type="transmembrane region" description="Helical" evidence="8">
    <location>
        <begin position="199"/>
        <end position="216"/>
    </location>
</feature>
<comment type="similarity">
    <text evidence="7">Belongs to the glycosyltransferase 87 family.</text>
</comment>
<gene>
    <name evidence="9" type="ORF">DIU77_004805</name>
    <name evidence="10" type="ORF">DIU77_02300</name>
</gene>
<keyword evidence="5 8" id="KW-1133">Transmembrane helix</keyword>
<dbReference type="GO" id="GO:0016758">
    <property type="term" value="F:hexosyltransferase activity"/>
    <property type="evidence" value="ECO:0007669"/>
    <property type="project" value="InterPro"/>
</dbReference>
<name>A0A2W4LIE0_9PSEU</name>
<evidence type="ECO:0000256" key="4">
    <source>
        <dbReference type="ARBA" id="ARBA00022692"/>
    </source>
</evidence>
<evidence type="ECO:0000256" key="3">
    <source>
        <dbReference type="ARBA" id="ARBA00022679"/>
    </source>
</evidence>
<proteinExistence type="inferred from homology"/>
<evidence type="ECO:0000313" key="10">
    <source>
        <dbReference type="EMBL" id="PZN00920.1"/>
    </source>
</evidence>
<feature type="transmembrane region" description="Helical" evidence="8">
    <location>
        <begin position="310"/>
        <end position="327"/>
    </location>
</feature>
<feature type="transmembrane region" description="Helical" evidence="8">
    <location>
        <begin position="261"/>
        <end position="280"/>
    </location>
</feature>
<evidence type="ECO:0000313" key="9">
    <source>
        <dbReference type="EMBL" id="MFO7191542.1"/>
    </source>
</evidence>
<feature type="transmembrane region" description="Helical" evidence="8">
    <location>
        <begin position="12"/>
        <end position="29"/>
    </location>
</feature>
<organism evidence="10">
    <name type="scientific">Thermocrispum agreste</name>
    <dbReference type="NCBI Taxonomy" id="37925"/>
    <lineage>
        <taxon>Bacteria</taxon>
        <taxon>Bacillati</taxon>
        <taxon>Actinomycetota</taxon>
        <taxon>Actinomycetes</taxon>
        <taxon>Pseudonocardiales</taxon>
        <taxon>Pseudonocardiaceae</taxon>
        <taxon>Thermocrispum</taxon>
    </lineage>
</organism>
<evidence type="ECO:0000256" key="1">
    <source>
        <dbReference type="ARBA" id="ARBA00004651"/>
    </source>
</evidence>
<evidence type="ECO:0000256" key="5">
    <source>
        <dbReference type="ARBA" id="ARBA00022989"/>
    </source>
</evidence>
<feature type="transmembrane region" description="Helical" evidence="8">
    <location>
        <begin position="122"/>
        <end position="140"/>
    </location>
</feature>
<dbReference type="Pfam" id="PF09594">
    <property type="entry name" value="GT87"/>
    <property type="match status" value="1"/>
</dbReference>
<evidence type="ECO:0000313" key="11">
    <source>
        <dbReference type="Proteomes" id="UP000249324"/>
    </source>
</evidence>